<keyword evidence="2" id="KW-1185">Reference proteome</keyword>
<gene>
    <name evidence="1" type="ORF">IOQ59_10600</name>
</gene>
<accession>A0A8J7KA85</accession>
<evidence type="ECO:0000313" key="2">
    <source>
        <dbReference type="Proteomes" id="UP000640333"/>
    </source>
</evidence>
<dbReference type="AlphaFoldDB" id="A0A8J7KA85"/>
<evidence type="ECO:0000313" key="1">
    <source>
        <dbReference type="EMBL" id="MBE9397711.1"/>
    </source>
</evidence>
<sequence>MSIQFKELLDAAGTQDEPQRLLFLFAQIEKQDSKKHKQRQHGSVVPLMCVDKLPAELTDFSGLAAEADQVSAGWDFVLAAGLSGTGGQPPSTDDAEPHLNKMANDLMMGADLSRYVIFDRQGNPVSMQAN</sequence>
<dbReference type="Proteomes" id="UP000640333">
    <property type="component" value="Unassembled WGS sequence"/>
</dbReference>
<protein>
    <submittedName>
        <fullName evidence="1">Ribonucleotide reductase subunit alpha</fullName>
    </submittedName>
</protein>
<reference evidence="1" key="1">
    <citation type="submission" date="2020-10" db="EMBL/GenBank/DDBJ databases">
        <title>Bacterium isolated from coastal waters sediment.</title>
        <authorList>
            <person name="Chen R.-J."/>
            <person name="Lu D.-C."/>
            <person name="Zhu K.-L."/>
            <person name="Du Z.-J."/>
        </authorList>
    </citation>
    <scope>NUCLEOTIDE SEQUENCE</scope>
    <source>
        <strain evidence="1">N1Y112</strain>
    </source>
</reference>
<comment type="caution">
    <text evidence="1">The sequence shown here is derived from an EMBL/GenBank/DDBJ whole genome shotgun (WGS) entry which is preliminary data.</text>
</comment>
<proteinExistence type="predicted"/>
<name>A0A8J7KA85_9GAMM</name>
<dbReference type="EMBL" id="JADEYS010000009">
    <property type="protein sequence ID" value="MBE9397711.1"/>
    <property type="molecule type" value="Genomic_DNA"/>
</dbReference>
<organism evidence="1 2">
    <name type="scientific">Pontibacterium sinense</name>
    <dbReference type="NCBI Taxonomy" id="2781979"/>
    <lineage>
        <taxon>Bacteria</taxon>
        <taxon>Pseudomonadati</taxon>
        <taxon>Pseudomonadota</taxon>
        <taxon>Gammaproteobacteria</taxon>
        <taxon>Oceanospirillales</taxon>
        <taxon>Oceanospirillaceae</taxon>
        <taxon>Pontibacterium</taxon>
    </lineage>
</organism>
<dbReference type="RefSeq" id="WP_193953264.1">
    <property type="nucleotide sequence ID" value="NZ_JADEYS010000009.1"/>
</dbReference>